<dbReference type="EMBL" id="CP011367">
    <property type="protein sequence ID" value="AKJ95013.1"/>
    <property type="molecule type" value="Genomic_DNA"/>
</dbReference>
<reference evidence="5 6" key="1">
    <citation type="submission" date="2015-04" db="EMBL/GenBank/DDBJ databases">
        <title>Complete Sequence for the Genome of the Thioalkalivibrio versutus D301.</title>
        <authorList>
            <person name="Mu T."/>
            <person name="Zhou J."/>
            <person name="Xu X."/>
        </authorList>
    </citation>
    <scope>NUCLEOTIDE SEQUENCE [LARGE SCALE GENOMIC DNA]</scope>
    <source>
        <strain evidence="5 6">D301</strain>
    </source>
</reference>
<dbReference type="SUPFAM" id="SSF52788">
    <property type="entry name" value="Phosphotyrosine protein phosphatases I"/>
    <property type="match status" value="1"/>
</dbReference>
<evidence type="ECO:0000256" key="4">
    <source>
        <dbReference type="ARBA" id="ARBA00022912"/>
    </source>
</evidence>
<organism evidence="5 6">
    <name type="scientific">Thioalkalivibrio versutus</name>
    <dbReference type="NCBI Taxonomy" id="106634"/>
    <lineage>
        <taxon>Bacteria</taxon>
        <taxon>Pseudomonadati</taxon>
        <taxon>Pseudomonadota</taxon>
        <taxon>Gammaproteobacteria</taxon>
        <taxon>Chromatiales</taxon>
        <taxon>Ectothiorhodospiraceae</taxon>
        <taxon>Thioalkalivibrio</taxon>
    </lineage>
</organism>
<dbReference type="Pfam" id="PF01451">
    <property type="entry name" value="LMWPc"/>
    <property type="match status" value="1"/>
</dbReference>
<keyword evidence="6" id="KW-1185">Reference proteome</keyword>
<dbReference type="Gene3D" id="3.40.50.2300">
    <property type="match status" value="1"/>
</dbReference>
<dbReference type="PRINTS" id="PR00719">
    <property type="entry name" value="LMWPTPASE"/>
</dbReference>
<keyword evidence="4" id="KW-0904">Protein phosphatase</keyword>
<dbReference type="InterPro" id="IPR050438">
    <property type="entry name" value="LMW_PTPase"/>
</dbReference>
<dbReference type="OrthoDB" id="9784339at2"/>
<evidence type="ECO:0000256" key="2">
    <source>
        <dbReference type="ARBA" id="ARBA00013064"/>
    </source>
</evidence>
<dbReference type="AlphaFoldDB" id="A0A0G3G1A2"/>
<evidence type="ECO:0000313" key="6">
    <source>
        <dbReference type="Proteomes" id="UP000064201"/>
    </source>
</evidence>
<dbReference type="PANTHER" id="PTHR11717:SF7">
    <property type="entry name" value="LOW MOLECULAR WEIGHT PHOSPHOTYROSINE PROTEIN PHOSPHATASE"/>
    <property type="match status" value="1"/>
</dbReference>
<protein>
    <recommendedName>
        <fullName evidence="2">protein-tyrosine-phosphatase</fullName>
        <ecNumber evidence="2">3.1.3.48</ecNumber>
    </recommendedName>
</protein>
<dbReference type="FunFam" id="3.40.50.2300:FF:000113">
    <property type="entry name" value="Low molecular weight protein-tyrosine-phosphatase"/>
    <property type="match status" value="1"/>
</dbReference>
<comment type="similarity">
    <text evidence="1">Belongs to the low molecular weight phosphotyrosine protein phosphatase family.</text>
</comment>
<dbReference type="PATRIC" id="fig|106634.4.peg.1309"/>
<dbReference type="InterPro" id="IPR036196">
    <property type="entry name" value="Ptyr_pPase_sf"/>
</dbReference>
<keyword evidence="3" id="KW-0378">Hydrolase</keyword>
<evidence type="ECO:0000313" key="5">
    <source>
        <dbReference type="EMBL" id="AKJ95013.1"/>
    </source>
</evidence>
<dbReference type="Proteomes" id="UP000064201">
    <property type="component" value="Chromosome"/>
</dbReference>
<dbReference type="EC" id="3.1.3.48" evidence="2"/>
<sequence length="163" mass="18428">MSKIRVLMVCLGNICRSPMAHGVFEARVREHGLSEAIEVDSAGTAGYHVGAKADSRARQEARSRGYDLEHLRARRLEPEDFLEFDYILTMDDANYRNAERIRPADARAELLRFLDFAPQFGEHEVPDPYYGGDEGFVHVMDLVEAAADGLLEHIRDRHTLKAS</sequence>
<gene>
    <name evidence="5" type="ORF">TVD_06405</name>
</gene>
<name>A0A0G3G1A2_9GAMM</name>
<dbReference type="PANTHER" id="PTHR11717">
    <property type="entry name" value="LOW MOLECULAR WEIGHT PROTEIN TYROSINE PHOSPHATASE"/>
    <property type="match status" value="1"/>
</dbReference>
<dbReference type="InterPro" id="IPR017867">
    <property type="entry name" value="Tyr_phospatase_low_mol_wt"/>
</dbReference>
<dbReference type="CDD" id="cd16343">
    <property type="entry name" value="LMWPTP"/>
    <property type="match status" value="1"/>
</dbReference>
<dbReference type="STRING" id="106634.TVD_06405"/>
<dbReference type="RefSeq" id="WP_026313054.1">
    <property type="nucleotide sequence ID" value="NZ_CP011367.1"/>
</dbReference>
<evidence type="ECO:0000256" key="3">
    <source>
        <dbReference type="ARBA" id="ARBA00022801"/>
    </source>
</evidence>
<dbReference type="KEGG" id="tvr:TVD_06405"/>
<dbReference type="InterPro" id="IPR023485">
    <property type="entry name" value="Ptyr_pPase"/>
</dbReference>
<accession>A0A0G3G1A2</accession>
<proteinExistence type="inferred from homology"/>
<evidence type="ECO:0000256" key="1">
    <source>
        <dbReference type="ARBA" id="ARBA00011063"/>
    </source>
</evidence>
<dbReference type="GO" id="GO:0004725">
    <property type="term" value="F:protein tyrosine phosphatase activity"/>
    <property type="evidence" value="ECO:0007669"/>
    <property type="project" value="UniProtKB-EC"/>
</dbReference>
<dbReference type="SMART" id="SM00226">
    <property type="entry name" value="LMWPc"/>
    <property type="match status" value="1"/>
</dbReference>